<feature type="compositionally biased region" description="Low complexity" evidence="3">
    <location>
        <begin position="98"/>
        <end position="108"/>
    </location>
</feature>
<feature type="compositionally biased region" description="Low complexity" evidence="3">
    <location>
        <begin position="118"/>
        <end position="130"/>
    </location>
</feature>
<feature type="compositionally biased region" description="Basic residues" evidence="3">
    <location>
        <begin position="131"/>
        <end position="141"/>
    </location>
</feature>
<dbReference type="RefSeq" id="XP_017772503.1">
    <property type="nucleotide sequence ID" value="XM_017917014.1"/>
</dbReference>
<evidence type="ECO:0000256" key="3">
    <source>
        <dbReference type="SAM" id="MobiDB-lite"/>
    </source>
</evidence>
<dbReference type="InterPro" id="IPR034228">
    <property type="entry name" value="Nop6_RRM"/>
</dbReference>
<feature type="compositionally biased region" description="Acidic residues" evidence="3">
    <location>
        <begin position="149"/>
        <end position="158"/>
    </location>
</feature>
<dbReference type="Gene3D" id="3.30.70.330">
    <property type="match status" value="1"/>
</dbReference>
<feature type="domain" description="RRM" evidence="4">
    <location>
        <begin position="255"/>
        <end position="333"/>
    </location>
</feature>
<dbReference type="PANTHER" id="PTHR48027">
    <property type="entry name" value="HETEROGENEOUS NUCLEAR RIBONUCLEOPROTEIN 87F-RELATED"/>
    <property type="match status" value="1"/>
</dbReference>
<dbReference type="GeneID" id="108559664"/>
<feature type="compositionally biased region" description="Basic residues" evidence="3">
    <location>
        <begin position="367"/>
        <end position="377"/>
    </location>
</feature>
<feature type="compositionally biased region" description="Basic and acidic residues" evidence="3">
    <location>
        <begin position="229"/>
        <end position="248"/>
    </location>
</feature>
<feature type="region of interest" description="Disordered" evidence="3">
    <location>
        <begin position="1"/>
        <end position="32"/>
    </location>
</feature>
<evidence type="ECO:0000313" key="6">
    <source>
        <dbReference type="RefSeq" id="XP_017772503.1"/>
    </source>
</evidence>
<dbReference type="CDD" id="cd12400">
    <property type="entry name" value="RRM_Nop6"/>
    <property type="match status" value="1"/>
</dbReference>
<protein>
    <submittedName>
        <fullName evidence="6">Protein gar2-like</fullName>
    </submittedName>
</protein>
<dbReference type="SMART" id="SM00360">
    <property type="entry name" value="RRM"/>
    <property type="match status" value="1"/>
</dbReference>
<evidence type="ECO:0000256" key="1">
    <source>
        <dbReference type="ARBA" id="ARBA00022884"/>
    </source>
</evidence>
<feature type="region of interest" description="Disordered" evidence="3">
    <location>
        <begin position="351"/>
        <end position="377"/>
    </location>
</feature>
<sequence length="377" mass="41149">MAGKKGNKNKGKNVAPKAITKAKSKVNKPAVVSKNEKKAMLVKEAVKVAAAKPVAASPKTKKGKAKPDAKVEIVEQETPQVALAEVESKNKGKKGKKAVNQQVNNNKAASPKAKGKTNVAAVVPANNNKVPNKKKNRKGKNKPIPAEEAVTEEEEEEVSTVQSKGKKGKKKGANVETAPATNSEVTTMKVQNKKKGRTATEESIEEPEDQEAASPIGKRASKRSIVKNGTEEAKKQKIDDTEANGKKQDAKKRRFTLFVGNLAFATTPEDIEKHFSKAGNISNVRLMYDKSVPKKSKGFGYIELTDKDTYEKCASMHHTMLGNRRINVEYTGDPNESKTVRNVKNAKLSALRKKGMLLGSKKDSQKRSTRRKNNKNK</sequence>
<dbReference type="InterPro" id="IPR012677">
    <property type="entry name" value="Nucleotide-bd_a/b_plait_sf"/>
</dbReference>
<reference evidence="6" key="1">
    <citation type="submission" date="2025-08" db="UniProtKB">
        <authorList>
            <consortium name="RefSeq"/>
        </authorList>
    </citation>
    <scope>IDENTIFICATION</scope>
    <source>
        <tissue evidence="6">Whole Larva</tissue>
    </source>
</reference>
<dbReference type="InterPro" id="IPR035979">
    <property type="entry name" value="RBD_domain_sf"/>
</dbReference>
<accession>A0ABM1MD53</accession>
<dbReference type="InterPro" id="IPR052462">
    <property type="entry name" value="SLIRP/GR-RBP-like"/>
</dbReference>
<feature type="compositionally biased region" description="Polar residues" evidence="3">
    <location>
        <begin position="179"/>
        <end position="190"/>
    </location>
</feature>
<feature type="compositionally biased region" description="Basic residues" evidence="3">
    <location>
        <begin position="1"/>
        <end position="11"/>
    </location>
</feature>
<evidence type="ECO:0000256" key="2">
    <source>
        <dbReference type="PROSITE-ProRule" id="PRU00176"/>
    </source>
</evidence>
<keyword evidence="5" id="KW-1185">Reference proteome</keyword>
<feature type="region of interest" description="Disordered" evidence="3">
    <location>
        <begin position="50"/>
        <end position="248"/>
    </location>
</feature>
<organism evidence="5 6">
    <name type="scientific">Nicrophorus vespilloides</name>
    <name type="common">Boreal carrion beetle</name>
    <dbReference type="NCBI Taxonomy" id="110193"/>
    <lineage>
        <taxon>Eukaryota</taxon>
        <taxon>Metazoa</taxon>
        <taxon>Ecdysozoa</taxon>
        <taxon>Arthropoda</taxon>
        <taxon>Hexapoda</taxon>
        <taxon>Insecta</taxon>
        <taxon>Pterygota</taxon>
        <taxon>Neoptera</taxon>
        <taxon>Endopterygota</taxon>
        <taxon>Coleoptera</taxon>
        <taxon>Polyphaga</taxon>
        <taxon>Staphyliniformia</taxon>
        <taxon>Silphidae</taxon>
        <taxon>Nicrophorinae</taxon>
        <taxon>Nicrophorus</taxon>
    </lineage>
</organism>
<name>A0ABM1MD53_NICVS</name>
<dbReference type="Pfam" id="PF00076">
    <property type="entry name" value="RRM_1"/>
    <property type="match status" value="1"/>
</dbReference>
<dbReference type="PROSITE" id="PS50102">
    <property type="entry name" value="RRM"/>
    <property type="match status" value="1"/>
</dbReference>
<dbReference type="InterPro" id="IPR000504">
    <property type="entry name" value="RRM_dom"/>
</dbReference>
<evidence type="ECO:0000259" key="4">
    <source>
        <dbReference type="PROSITE" id="PS50102"/>
    </source>
</evidence>
<keyword evidence="1 2" id="KW-0694">RNA-binding</keyword>
<feature type="compositionally biased region" description="Acidic residues" evidence="3">
    <location>
        <begin position="202"/>
        <end position="211"/>
    </location>
</feature>
<gene>
    <name evidence="6" type="primary">LOC108559664</name>
</gene>
<evidence type="ECO:0000313" key="5">
    <source>
        <dbReference type="Proteomes" id="UP000695000"/>
    </source>
</evidence>
<dbReference type="Proteomes" id="UP000695000">
    <property type="component" value="Unplaced"/>
</dbReference>
<dbReference type="SUPFAM" id="SSF54928">
    <property type="entry name" value="RNA-binding domain, RBD"/>
    <property type="match status" value="1"/>
</dbReference>
<proteinExistence type="predicted"/>